<accession>A0A9P9IZE6</accession>
<evidence type="ECO:0000313" key="4">
    <source>
        <dbReference type="EMBL" id="KAH7137791.1"/>
    </source>
</evidence>
<dbReference type="AlphaFoldDB" id="A0A9P9IZE6"/>
<feature type="region of interest" description="Disordered" evidence="3">
    <location>
        <begin position="160"/>
        <end position="179"/>
    </location>
</feature>
<sequence length="266" mass="28778">PKTAPRQLQVNGDNRTLLNTYIYDYFLHYGMLDCACAILNSDSKVKVQKHSRDSSLGKKGGLLGNDLGHGSIDPGLDSNHPEHVPAPNVPNLSPDICFLYEWFCLFWDIFNARTDKGASSQANHNKPIPNASCSHAQDTPLVLYAPDRTTLKAFYNPGEMGSGDMASGTPGAEASSGSHRALQEYQIQLLWMEQQNKKELIGTRQDASGLPGNDEGPGGRVGPGAPGAPAGPNARSFQDVSLQRARPEVSHNAADQMEYGTRRMSS</sequence>
<dbReference type="Proteomes" id="UP000738349">
    <property type="component" value="Unassembled WGS sequence"/>
</dbReference>
<keyword evidence="5" id="KW-1185">Reference proteome</keyword>
<evidence type="ECO:0008006" key="6">
    <source>
        <dbReference type="Google" id="ProtNLM"/>
    </source>
</evidence>
<dbReference type="PANTHER" id="PTHR12610:SF12">
    <property type="entry name" value="SEQUENCE-SPECIFIC SINGLE-STRANDED DNA-BINDING PROTEIN, ISOFORM D"/>
    <property type="match status" value="1"/>
</dbReference>
<reference evidence="4" key="1">
    <citation type="journal article" date="2021" name="Nat. Commun.">
        <title>Genetic determinants of endophytism in the Arabidopsis root mycobiome.</title>
        <authorList>
            <person name="Mesny F."/>
            <person name="Miyauchi S."/>
            <person name="Thiergart T."/>
            <person name="Pickel B."/>
            <person name="Atanasova L."/>
            <person name="Karlsson M."/>
            <person name="Huettel B."/>
            <person name="Barry K.W."/>
            <person name="Haridas S."/>
            <person name="Chen C."/>
            <person name="Bauer D."/>
            <person name="Andreopoulos W."/>
            <person name="Pangilinan J."/>
            <person name="LaButti K."/>
            <person name="Riley R."/>
            <person name="Lipzen A."/>
            <person name="Clum A."/>
            <person name="Drula E."/>
            <person name="Henrissat B."/>
            <person name="Kohler A."/>
            <person name="Grigoriev I.V."/>
            <person name="Martin F.M."/>
            <person name="Hacquard S."/>
        </authorList>
    </citation>
    <scope>NUCLEOTIDE SEQUENCE</scope>
    <source>
        <strain evidence="4">MPI-CAGE-AT-0147</strain>
    </source>
</reference>
<dbReference type="EMBL" id="JAGMUV010000012">
    <property type="protein sequence ID" value="KAH7137791.1"/>
    <property type="molecule type" value="Genomic_DNA"/>
</dbReference>
<organism evidence="4 5">
    <name type="scientific">Dactylonectria macrodidyma</name>
    <dbReference type="NCBI Taxonomy" id="307937"/>
    <lineage>
        <taxon>Eukaryota</taxon>
        <taxon>Fungi</taxon>
        <taxon>Dikarya</taxon>
        <taxon>Ascomycota</taxon>
        <taxon>Pezizomycotina</taxon>
        <taxon>Sordariomycetes</taxon>
        <taxon>Hypocreomycetidae</taxon>
        <taxon>Hypocreales</taxon>
        <taxon>Nectriaceae</taxon>
        <taxon>Dactylonectria</taxon>
    </lineage>
</organism>
<comment type="subcellular location">
    <subcellularLocation>
        <location evidence="1">Nucleus</location>
    </subcellularLocation>
</comment>
<feature type="compositionally biased region" description="Gly residues" evidence="3">
    <location>
        <begin position="215"/>
        <end position="225"/>
    </location>
</feature>
<dbReference type="OrthoDB" id="5600002at2759"/>
<comment type="caution">
    <text evidence="4">The sequence shown here is derived from an EMBL/GenBank/DDBJ whole genome shotgun (WGS) entry which is preliminary data.</text>
</comment>
<evidence type="ECO:0000256" key="3">
    <source>
        <dbReference type="SAM" id="MobiDB-lite"/>
    </source>
</evidence>
<evidence type="ECO:0000256" key="2">
    <source>
        <dbReference type="ARBA" id="ARBA00023242"/>
    </source>
</evidence>
<dbReference type="PANTHER" id="PTHR12610">
    <property type="entry name" value="SINGLE STRANDED DNA BINDING PROTEIN"/>
    <property type="match status" value="1"/>
</dbReference>
<dbReference type="GO" id="GO:0005634">
    <property type="term" value="C:nucleus"/>
    <property type="evidence" value="ECO:0007669"/>
    <property type="project" value="UniProtKB-SubCell"/>
</dbReference>
<name>A0A9P9IZE6_9HYPO</name>
<evidence type="ECO:0000313" key="5">
    <source>
        <dbReference type="Proteomes" id="UP000738349"/>
    </source>
</evidence>
<gene>
    <name evidence="4" type="ORF">EDB81DRAFT_614013</name>
</gene>
<feature type="non-terminal residue" evidence="4">
    <location>
        <position position="1"/>
    </location>
</feature>
<evidence type="ECO:0000256" key="1">
    <source>
        <dbReference type="ARBA" id="ARBA00004123"/>
    </source>
</evidence>
<protein>
    <recommendedName>
        <fullName evidence="6">LisH domain-containing protein</fullName>
    </recommendedName>
</protein>
<proteinExistence type="predicted"/>
<feature type="non-terminal residue" evidence="4">
    <location>
        <position position="266"/>
    </location>
</feature>
<dbReference type="GO" id="GO:0045944">
    <property type="term" value="P:positive regulation of transcription by RNA polymerase II"/>
    <property type="evidence" value="ECO:0007669"/>
    <property type="project" value="TreeGrafter"/>
</dbReference>
<keyword evidence="2" id="KW-0539">Nucleus</keyword>
<feature type="region of interest" description="Disordered" evidence="3">
    <location>
        <begin position="201"/>
        <end position="266"/>
    </location>
</feature>